<dbReference type="KEGG" id="spal:FM071_08290"/>
<dbReference type="Proteomes" id="UP000593580">
    <property type="component" value="Chromosome"/>
</dbReference>
<organism evidence="1 2">
    <name type="scientific">Sulfurimonas paralvinellae</name>
    <dbReference type="NCBI Taxonomy" id="317658"/>
    <lineage>
        <taxon>Bacteria</taxon>
        <taxon>Pseudomonadati</taxon>
        <taxon>Campylobacterota</taxon>
        <taxon>Epsilonproteobacteria</taxon>
        <taxon>Campylobacterales</taxon>
        <taxon>Sulfurimonadaceae</taxon>
        <taxon>Sulfurimonas</taxon>
    </lineage>
</organism>
<protein>
    <submittedName>
        <fullName evidence="1">Uncharacterized protein</fullName>
    </submittedName>
</protein>
<sequence>MIKITLLSMILATVLLSNIVYIKDMNKNHNSSEYKDNSNENKTPTKVELQYTPTKINLLTHKFKSEQHKKINYEQGTIK</sequence>
<gene>
    <name evidence="1" type="ORF">FM071_08290</name>
</gene>
<evidence type="ECO:0000313" key="2">
    <source>
        <dbReference type="Proteomes" id="UP000593580"/>
    </source>
</evidence>
<proteinExistence type="predicted"/>
<accession>A0A7M1B985</accession>
<reference evidence="1 2" key="1">
    <citation type="submission" date="2019-07" db="EMBL/GenBank/DDBJ databases">
        <title>Sulfurimonas paralvinellae sp. nov., a novel mesophilic, hydrogen- and sulfur-oxidizing chemolithoautotroph within the Epsilonproteo- bacteria isolated from a deep-sea hydrothermal vent polychaete nest, reclassification of Thiomicrospira denitrificans as Sulfurimonas denitrificans comb. nov. and emended description of the genus Sulfurimonas.</title>
        <authorList>
            <person name="Wang S."/>
            <person name="Jiang L."/>
            <person name="Shao Z."/>
        </authorList>
    </citation>
    <scope>NUCLEOTIDE SEQUENCE [LARGE SCALE GENOMIC DNA]</scope>
    <source>
        <strain evidence="1 2">GO25</strain>
    </source>
</reference>
<name>A0A7M1B985_9BACT</name>
<evidence type="ECO:0000313" key="1">
    <source>
        <dbReference type="EMBL" id="QOP46289.1"/>
    </source>
</evidence>
<dbReference type="AlphaFoldDB" id="A0A7M1B985"/>
<keyword evidence="2" id="KW-1185">Reference proteome</keyword>
<dbReference type="RefSeq" id="WP_193110549.1">
    <property type="nucleotide sequence ID" value="NZ_CP041406.1"/>
</dbReference>
<dbReference type="EMBL" id="CP041406">
    <property type="protein sequence ID" value="QOP46289.1"/>
    <property type="molecule type" value="Genomic_DNA"/>
</dbReference>